<feature type="transmembrane region" description="Helical" evidence="1">
    <location>
        <begin position="209"/>
        <end position="230"/>
    </location>
</feature>
<dbReference type="Proteomes" id="UP000295818">
    <property type="component" value="Unassembled WGS sequence"/>
</dbReference>
<feature type="transmembrane region" description="Helical" evidence="1">
    <location>
        <begin position="176"/>
        <end position="197"/>
    </location>
</feature>
<protein>
    <submittedName>
        <fullName evidence="2">Zinc transporter ZupT</fullName>
    </submittedName>
</protein>
<feature type="transmembrane region" description="Helical" evidence="1">
    <location>
        <begin position="314"/>
        <end position="333"/>
    </location>
</feature>
<organism evidence="2 3">
    <name type="scientific">Kribbella orskensis</name>
    <dbReference type="NCBI Taxonomy" id="2512216"/>
    <lineage>
        <taxon>Bacteria</taxon>
        <taxon>Bacillati</taxon>
        <taxon>Actinomycetota</taxon>
        <taxon>Actinomycetes</taxon>
        <taxon>Propionibacteriales</taxon>
        <taxon>Kribbellaceae</taxon>
        <taxon>Kribbella</taxon>
    </lineage>
</organism>
<feature type="transmembrane region" description="Helical" evidence="1">
    <location>
        <begin position="339"/>
        <end position="363"/>
    </location>
</feature>
<sequence length="395" mass="39782">MTAPGLRGRAPIAAIAVAAVVVVAIALTALAVLGSRSLPERTGPPVEELAVERVILSPGIIELTLRNTGPDPVQVAQIAVNDVYAGFTGATEPLGRLDKEIVRVDYPWSEGQPYTLSMLTSTGAVIEHEIPAAVESPTAGTRLLALMALLGTYVGIIPVALGMVFLPVLRRARRRVIRGLMALTVGLLAFLAIDATIEGLDLAAASGGAFGGPLLVILGAGLAFLALTAVDRFLKSRGSEQTGAEPDGGRLALMIAIGIGLHNLGEGLAIGSAYAVGELALGAALVVGFALHNTTEGLAIVAPLAHQRPSLIRLLGLGLLAGGPAVLGAALGASVNDAALASALFGVGVGAIIQVIIQLAPSLRSRTGNLLDPTVAGGVAAGLLVMYATGLLVAV</sequence>
<comment type="caution">
    <text evidence="2">The sequence shown here is derived from an EMBL/GenBank/DDBJ whole genome shotgun (WGS) entry which is preliminary data.</text>
</comment>
<feature type="transmembrane region" description="Helical" evidence="1">
    <location>
        <begin position="143"/>
        <end position="169"/>
    </location>
</feature>
<feature type="transmembrane region" description="Helical" evidence="1">
    <location>
        <begin position="375"/>
        <end position="394"/>
    </location>
</feature>
<proteinExistence type="predicted"/>
<accession>A0ABY2BSX9</accession>
<feature type="transmembrane region" description="Helical" evidence="1">
    <location>
        <begin position="12"/>
        <end position="33"/>
    </location>
</feature>
<dbReference type="EMBL" id="SLWM01000001">
    <property type="protein sequence ID" value="TCO31372.1"/>
    <property type="molecule type" value="Genomic_DNA"/>
</dbReference>
<evidence type="ECO:0000256" key="1">
    <source>
        <dbReference type="SAM" id="Phobius"/>
    </source>
</evidence>
<reference evidence="2 3" key="1">
    <citation type="journal article" date="2015" name="Stand. Genomic Sci.">
        <title>Genomic Encyclopedia of Bacterial and Archaeal Type Strains, Phase III: the genomes of soil and plant-associated and newly described type strains.</title>
        <authorList>
            <person name="Whitman W.B."/>
            <person name="Woyke T."/>
            <person name="Klenk H.P."/>
            <person name="Zhou Y."/>
            <person name="Lilburn T.G."/>
            <person name="Beck B.J."/>
            <person name="De Vos P."/>
            <person name="Vandamme P."/>
            <person name="Eisen J.A."/>
            <person name="Garrity G."/>
            <person name="Hugenholtz P."/>
            <person name="Kyrpides N.C."/>
        </authorList>
    </citation>
    <scope>NUCLEOTIDE SEQUENCE [LARGE SCALE GENOMIC DNA]</scope>
    <source>
        <strain evidence="2 3">VKM Ac-2538</strain>
    </source>
</reference>
<keyword evidence="1" id="KW-1133">Transmembrane helix</keyword>
<evidence type="ECO:0000313" key="2">
    <source>
        <dbReference type="EMBL" id="TCO31372.1"/>
    </source>
</evidence>
<feature type="transmembrane region" description="Helical" evidence="1">
    <location>
        <begin position="280"/>
        <end position="302"/>
    </location>
</feature>
<name>A0ABY2BSX9_9ACTN</name>
<gene>
    <name evidence="2" type="ORF">EV644_10112</name>
</gene>
<keyword evidence="1" id="KW-0472">Membrane</keyword>
<evidence type="ECO:0000313" key="3">
    <source>
        <dbReference type="Proteomes" id="UP000295818"/>
    </source>
</evidence>
<keyword evidence="1" id="KW-0812">Transmembrane</keyword>
<dbReference type="RefSeq" id="WP_132187573.1">
    <property type="nucleotide sequence ID" value="NZ_SLWM01000001.1"/>
</dbReference>
<keyword evidence="3" id="KW-1185">Reference proteome</keyword>